<accession>A0A176RTB1</accession>
<evidence type="ECO:0000313" key="2">
    <source>
        <dbReference type="Proteomes" id="UP000076962"/>
    </source>
</evidence>
<dbReference type="AlphaFoldDB" id="A0A176RTB1"/>
<sequence length="125" mass="13022">MRVTVMVADPPSSLTLTLSTENCKTPDNVSSPPTKAISKVSGALEGISSVACLPPVVLGAKTTSTVQLFVGVITWFEQLFEVMLNSAASVPVRLRVPMSMSKLPVLVIVNACAGDCEPTSTTSKA</sequence>
<reference evidence="1 2" key="1">
    <citation type="submission" date="2016-05" db="EMBL/GenBank/DDBJ databases">
        <title>Single-cell genome of chain-forming Candidatus Thiomargarita nelsonii and comparison to other large sulfur-oxidizing bacteria.</title>
        <authorList>
            <person name="Winkel M."/>
            <person name="Salman V."/>
            <person name="Woyke T."/>
            <person name="Schulz-Vogt H."/>
            <person name="Richter M."/>
            <person name="Flood B."/>
            <person name="Bailey J."/>
            <person name="Amann R."/>
            <person name="Mussmann M."/>
        </authorList>
    </citation>
    <scope>NUCLEOTIDE SEQUENCE [LARGE SCALE GENOMIC DNA]</scope>
    <source>
        <strain evidence="1 2">THI036</strain>
    </source>
</reference>
<proteinExistence type="predicted"/>
<name>A0A176RTB1_9GAMM</name>
<evidence type="ECO:0000313" key="1">
    <source>
        <dbReference type="EMBL" id="OAD18958.1"/>
    </source>
</evidence>
<dbReference type="EMBL" id="LUTY01003010">
    <property type="protein sequence ID" value="OAD18958.1"/>
    <property type="molecule type" value="Genomic_DNA"/>
</dbReference>
<dbReference type="Proteomes" id="UP000076962">
    <property type="component" value="Unassembled WGS sequence"/>
</dbReference>
<gene>
    <name evidence="1" type="ORF">THIOM_005432</name>
</gene>
<keyword evidence="2" id="KW-1185">Reference proteome</keyword>
<organism evidence="1 2">
    <name type="scientific">Candidatus Thiomargarita nelsonii</name>
    <dbReference type="NCBI Taxonomy" id="1003181"/>
    <lineage>
        <taxon>Bacteria</taxon>
        <taxon>Pseudomonadati</taxon>
        <taxon>Pseudomonadota</taxon>
        <taxon>Gammaproteobacteria</taxon>
        <taxon>Thiotrichales</taxon>
        <taxon>Thiotrichaceae</taxon>
        <taxon>Thiomargarita</taxon>
    </lineage>
</organism>
<protein>
    <submittedName>
        <fullName evidence="1">Uncharacterized protein</fullName>
    </submittedName>
</protein>
<comment type="caution">
    <text evidence="1">The sequence shown here is derived from an EMBL/GenBank/DDBJ whole genome shotgun (WGS) entry which is preliminary data.</text>
</comment>